<gene>
    <name evidence="3" type="ORF">QQX02_02105</name>
</gene>
<evidence type="ECO:0000259" key="2">
    <source>
        <dbReference type="Pfam" id="PF01936"/>
    </source>
</evidence>
<dbReference type="PANTHER" id="PTHR35458:SF8">
    <property type="entry name" value="SLR0650 PROTEIN"/>
    <property type="match status" value="1"/>
</dbReference>
<organism evidence="3 4">
    <name type="scientific">Demequina muriae</name>
    <dbReference type="NCBI Taxonomy" id="3051664"/>
    <lineage>
        <taxon>Bacteria</taxon>
        <taxon>Bacillati</taxon>
        <taxon>Actinomycetota</taxon>
        <taxon>Actinomycetes</taxon>
        <taxon>Micrococcales</taxon>
        <taxon>Demequinaceae</taxon>
        <taxon>Demequina</taxon>
    </lineage>
</organism>
<name>A0ABT8GE63_9MICO</name>
<evidence type="ECO:0000256" key="1">
    <source>
        <dbReference type="SAM" id="MobiDB-lite"/>
    </source>
</evidence>
<dbReference type="Pfam" id="PF01936">
    <property type="entry name" value="NYN"/>
    <property type="match status" value="1"/>
</dbReference>
<feature type="domain" description="NYN" evidence="2">
    <location>
        <begin position="5"/>
        <end position="165"/>
    </location>
</feature>
<proteinExistence type="predicted"/>
<dbReference type="PANTHER" id="PTHR35458">
    <property type="entry name" value="SLR0755 PROTEIN"/>
    <property type="match status" value="1"/>
</dbReference>
<dbReference type="InterPro" id="IPR021139">
    <property type="entry name" value="NYN"/>
</dbReference>
<reference evidence="3" key="1">
    <citation type="submission" date="2023-06" db="EMBL/GenBank/DDBJ databases">
        <title>Egi l300058.</title>
        <authorList>
            <person name="Gao L."/>
            <person name="Fang B.-Z."/>
            <person name="Li W.-J."/>
        </authorList>
    </citation>
    <scope>NUCLEOTIDE SEQUENCE</scope>
    <source>
        <strain evidence="3">EGI L300058</strain>
    </source>
</reference>
<comment type="caution">
    <text evidence="3">The sequence shown here is derived from an EMBL/GenBank/DDBJ whole genome shotgun (WGS) entry which is preliminary data.</text>
</comment>
<dbReference type="Proteomes" id="UP001172708">
    <property type="component" value="Unassembled WGS sequence"/>
</dbReference>
<dbReference type="EMBL" id="JAUHQA010000001">
    <property type="protein sequence ID" value="MDN4479720.1"/>
    <property type="molecule type" value="Genomic_DNA"/>
</dbReference>
<evidence type="ECO:0000313" key="4">
    <source>
        <dbReference type="Proteomes" id="UP001172708"/>
    </source>
</evidence>
<protein>
    <submittedName>
        <fullName evidence="3">NYN domain-containing protein</fullName>
    </submittedName>
</protein>
<dbReference type="InterPro" id="IPR047140">
    <property type="entry name" value="LabA"/>
</dbReference>
<dbReference type="Gene3D" id="3.40.50.1010">
    <property type="entry name" value="5'-nuclease"/>
    <property type="match status" value="1"/>
</dbReference>
<sequence>MRSNAAVYIDAGYLLASAATRLTGSSFRQGIQPDYPKLINGVLRQAEEIAGRPVLRSYWYDAAPNQSPDSDQRVIEMVPRVKLRLGRIGNEGQQKGVDLKIGLDMVTHARNGAIDTLVLISGDDDLTEAVDQAQVTGVEVIVLAVPDATGRPHGVSRHLHAAADRLDLLNSEMLEGAIAKRIAKTILAGAVANVLEASAPVIPHDVDAALRHPSPVELARPKPTAVRPTSPPPAAVPVYSTASGDAPSATPQGHAPLNDVDPSEREEATQRVVRAVLGAFLGSATQAELVELKASRPSIPRELDSTLLRDLSDVLQIYSLTDSERHGLRNAFWAEMDAQDV</sequence>
<accession>A0ABT8GE63</accession>
<dbReference type="RefSeq" id="WP_301140910.1">
    <property type="nucleotide sequence ID" value="NZ_JAUHQA010000001.1"/>
</dbReference>
<feature type="region of interest" description="Disordered" evidence="1">
    <location>
        <begin position="219"/>
        <end position="267"/>
    </location>
</feature>
<evidence type="ECO:0000313" key="3">
    <source>
        <dbReference type="EMBL" id="MDN4479720.1"/>
    </source>
</evidence>
<keyword evidence="4" id="KW-1185">Reference proteome</keyword>